<sequence>MAHLKITQLKIAQPSCAMAVYSPTPDNSFRGIILDAHSFESDDQIFNQLRARNPTIDFVSAQRLGKITHFVLTIAGYTLTKHVRYLAFTLFIFPFRERVEVCFDRRQTGHKTDVCLKPKHDNGRRCGESYPQPTHSKELTCPAKCIVCKGGRLTGSRNSKYPFLKRKLPGNDKSTVKATQHLSDCQIEGTTTDNKSYQESFPPLGGRSISATRPDNGFHSRSTSRTPVHHNRLPAVPRAKSVAWQTGKQRQPQTQPFENQQIRKAKYEGEKKGAGATKSPVLTEARDPSGDRRASSAEMGSRWAWQQKDTSPDNEPTGDESGRTATRQPVTWASQGEGDPDTLRGRLLGLQPLCSTFFALTPFEASR</sequence>
<reference evidence="2" key="1">
    <citation type="journal article" date="2020" name="Cell">
        <title>Large-Scale Comparative Analyses of Tick Genomes Elucidate Their Genetic Diversity and Vector Capacities.</title>
        <authorList>
            <consortium name="Tick Genome and Microbiome Consortium (TIGMIC)"/>
            <person name="Jia N."/>
            <person name="Wang J."/>
            <person name="Shi W."/>
            <person name="Du L."/>
            <person name="Sun Y."/>
            <person name="Zhan W."/>
            <person name="Jiang J.F."/>
            <person name="Wang Q."/>
            <person name="Zhang B."/>
            <person name="Ji P."/>
            <person name="Bell-Sakyi L."/>
            <person name="Cui X.M."/>
            <person name="Yuan T.T."/>
            <person name="Jiang B.G."/>
            <person name="Yang W.F."/>
            <person name="Lam T.T."/>
            <person name="Chang Q.C."/>
            <person name="Ding S.J."/>
            <person name="Wang X.J."/>
            <person name="Zhu J.G."/>
            <person name="Ruan X.D."/>
            <person name="Zhao L."/>
            <person name="Wei J.T."/>
            <person name="Ye R.Z."/>
            <person name="Que T.C."/>
            <person name="Du C.H."/>
            <person name="Zhou Y.H."/>
            <person name="Cheng J.X."/>
            <person name="Dai P.F."/>
            <person name="Guo W.B."/>
            <person name="Han X.H."/>
            <person name="Huang E.J."/>
            <person name="Li L.F."/>
            <person name="Wei W."/>
            <person name="Gao Y.C."/>
            <person name="Liu J.Z."/>
            <person name="Shao H.Z."/>
            <person name="Wang X."/>
            <person name="Wang C.C."/>
            <person name="Yang T.C."/>
            <person name="Huo Q.B."/>
            <person name="Li W."/>
            <person name="Chen H.Y."/>
            <person name="Chen S.E."/>
            <person name="Zhou L.G."/>
            <person name="Ni X.B."/>
            <person name="Tian J.H."/>
            <person name="Sheng Y."/>
            <person name="Liu T."/>
            <person name="Pan Y.S."/>
            <person name="Xia L.Y."/>
            <person name="Li J."/>
            <person name="Zhao F."/>
            <person name="Cao W.C."/>
        </authorList>
    </citation>
    <scope>NUCLEOTIDE SEQUENCE</scope>
    <source>
        <strain evidence="2">Rmic-2018</strain>
    </source>
</reference>
<feature type="compositionally biased region" description="Polar residues" evidence="1">
    <location>
        <begin position="243"/>
        <end position="262"/>
    </location>
</feature>
<evidence type="ECO:0000256" key="1">
    <source>
        <dbReference type="SAM" id="MobiDB-lite"/>
    </source>
</evidence>
<accession>A0A9J6DZL2</accession>
<proteinExistence type="predicted"/>
<protein>
    <submittedName>
        <fullName evidence="2">Uncharacterized protein</fullName>
    </submittedName>
</protein>
<feature type="compositionally biased region" description="Basic and acidic residues" evidence="1">
    <location>
        <begin position="284"/>
        <end position="295"/>
    </location>
</feature>
<feature type="compositionally biased region" description="Polar residues" evidence="1">
    <location>
        <begin position="323"/>
        <end position="334"/>
    </location>
</feature>
<feature type="compositionally biased region" description="Polar residues" evidence="1">
    <location>
        <begin position="175"/>
        <end position="199"/>
    </location>
</feature>
<dbReference type="EMBL" id="JABSTU010000006">
    <property type="protein sequence ID" value="KAH8027468.1"/>
    <property type="molecule type" value="Genomic_DNA"/>
</dbReference>
<keyword evidence="3" id="KW-1185">Reference proteome</keyword>
<name>A0A9J6DZL2_RHIMP</name>
<comment type="caution">
    <text evidence="2">The sequence shown here is derived from an EMBL/GenBank/DDBJ whole genome shotgun (WGS) entry which is preliminary data.</text>
</comment>
<evidence type="ECO:0000313" key="2">
    <source>
        <dbReference type="EMBL" id="KAH8027468.1"/>
    </source>
</evidence>
<organism evidence="2 3">
    <name type="scientific">Rhipicephalus microplus</name>
    <name type="common">Cattle tick</name>
    <name type="synonym">Boophilus microplus</name>
    <dbReference type="NCBI Taxonomy" id="6941"/>
    <lineage>
        <taxon>Eukaryota</taxon>
        <taxon>Metazoa</taxon>
        <taxon>Ecdysozoa</taxon>
        <taxon>Arthropoda</taxon>
        <taxon>Chelicerata</taxon>
        <taxon>Arachnida</taxon>
        <taxon>Acari</taxon>
        <taxon>Parasitiformes</taxon>
        <taxon>Ixodida</taxon>
        <taxon>Ixodoidea</taxon>
        <taxon>Ixodidae</taxon>
        <taxon>Rhipicephalinae</taxon>
        <taxon>Rhipicephalus</taxon>
        <taxon>Boophilus</taxon>
    </lineage>
</organism>
<reference evidence="2" key="2">
    <citation type="submission" date="2021-09" db="EMBL/GenBank/DDBJ databases">
        <authorList>
            <person name="Jia N."/>
            <person name="Wang J."/>
            <person name="Shi W."/>
            <person name="Du L."/>
            <person name="Sun Y."/>
            <person name="Zhan W."/>
            <person name="Jiang J."/>
            <person name="Wang Q."/>
            <person name="Zhang B."/>
            <person name="Ji P."/>
            <person name="Sakyi L.B."/>
            <person name="Cui X."/>
            <person name="Yuan T."/>
            <person name="Jiang B."/>
            <person name="Yang W."/>
            <person name="Lam T.T.-Y."/>
            <person name="Chang Q."/>
            <person name="Ding S."/>
            <person name="Wang X."/>
            <person name="Zhu J."/>
            <person name="Ruan X."/>
            <person name="Zhao L."/>
            <person name="Wei J."/>
            <person name="Que T."/>
            <person name="Du C."/>
            <person name="Cheng J."/>
            <person name="Dai P."/>
            <person name="Han X."/>
            <person name="Huang E."/>
            <person name="Gao Y."/>
            <person name="Liu J."/>
            <person name="Shao H."/>
            <person name="Ye R."/>
            <person name="Li L."/>
            <person name="Wei W."/>
            <person name="Wang X."/>
            <person name="Wang C."/>
            <person name="Huo Q."/>
            <person name="Li W."/>
            <person name="Guo W."/>
            <person name="Chen H."/>
            <person name="Chen S."/>
            <person name="Zhou L."/>
            <person name="Zhou L."/>
            <person name="Ni X."/>
            <person name="Tian J."/>
            <person name="Zhou Y."/>
            <person name="Sheng Y."/>
            <person name="Liu T."/>
            <person name="Pan Y."/>
            <person name="Xia L."/>
            <person name="Li J."/>
            <person name="Zhao F."/>
            <person name="Cao W."/>
        </authorList>
    </citation>
    <scope>NUCLEOTIDE SEQUENCE</scope>
    <source>
        <strain evidence="2">Rmic-2018</strain>
        <tissue evidence="2">Larvae</tissue>
    </source>
</reference>
<dbReference type="Proteomes" id="UP000821866">
    <property type="component" value="Chromosome 4"/>
</dbReference>
<dbReference type="AlphaFoldDB" id="A0A9J6DZL2"/>
<evidence type="ECO:0000313" key="3">
    <source>
        <dbReference type="Proteomes" id="UP000821866"/>
    </source>
</evidence>
<feature type="compositionally biased region" description="Polar residues" evidence="1">
    <location>
        <begin position="209"/>
        <end position="226"/>
    </location>
</feature>
<feature type="region of interest" description="Disordered" evidence="1">
    <location>
        <begin position="175"/>
        <end position="344"/>
    </location>
</feature>
<gene>
    <name evidence="2" type="ORF">HPB51_006058</name>
</gene>